<dbReference type="SUPFAM" id="SSF53335">
    <property type="entry name" value="S-adenosyl-L-methionine-dependent methyltransferases"/>
    <property type="match status" value="1"/>
</dbReference>
<dbReference type="InterPro" id="IPR006342">
    <property type="entry name" value="FkbM_mtfrase"/>
</dbReference>
<organism evidence="2 3">
    <name type="scientific">Triparma laevis f. inornata</name>
    <dbReference type="NCBI Taxonomy" id="1714386"/>
    <lineage>
        <taxon>Eukaryota</taxon>
        <taxon>Sar</taxon>
        <taxon>Stramenopiles</taxon>
        <taxon>Ochrophyta</taxon>
        <taxon>Bolidophyceae</taxon>
        <taxon>Parmales</taxon>
        <taxon>Triparmaceae</taxon>
        <taxon>Triparma</taxon>
    </lineage>
</organism>
<evidence type="ECO:0000313" key="2">
    <source>
        <dbReference type="EMBL" id="GMH84285.1"/>
    </source>
</evidence>
<comment type="caution">
    <text evidence="2">The sequence shown here is derived from an EMBL/GenBank/DDBJ whole genome shotgun (WGS) entry which is preliminary data.</text>
</comment>
<evidence type="ECO:0000313" key="3">
    <source>
        <dbReference type="Proteomes" id="UP001162640"/>
    </source>
</evidence>
<dbReference type="NCBIfam" id="TIGR01444">
    <property type="entry name" value="fkbM_fam"/>
    <property type="match status" value="1"/>
</dbReference>
<protein>
    <recommendedName>
        <fullName evidence="1">Methyltransferase FkbM domain-containing protein</fullName>
    </recommendedName>
</protein>
<reference evidence="3" key="1">
    <citation type="journal article" date="2023" name="Commun. Biol.">
        <title>Genome analysis of Parmales, the sister group of diatoms, reveals the evolutionary specialization of diatoms from phago-mixotrophs to photoautotrophs.</title>
        <authorList>
            <person name="Ban H."/>
            <person name="Sato S."/>
            <person name="Yoshikawa S."/>
            <person name="Yamada K."/>
            <person name="Nakamura Y."/>
            <person name="Ichinomiya M."/>
            <person name="Sato N."/>
            <person name="Blanc-Mathieu R."/>
            <person name="Endo H."/>
            <person name="Kuwata A."/>
            <person name="Ogata H."/>
        </authorList>
    </citation>
    <scope>NUCLEOTIDE SEQUENCE [LARGE SCALE GENOMIC DNA]</scope>
</reference>
<dbReference type="PANTHER" id="PTHR36973:SF4">
    <property type="entry name" value="NODULATION PROTEIN"/>
    <property type="match status" value="1"/>
</dbReference>
<dbReference type="Pfam" id="PF05050">
    <property type="entry name" value="Methyltransf_21"/>
    <property type="match status" value="1"/>
</dbReference>
<dbReference type="GO" id="GO:0008171">
    <property type="term" value="F:O-methyltransferase activity"/>
    <property type="evidence" value="ECO:0007669"/>
    <property type="project" value="TreeGrafter"/>
</dbReference>
<sequence>MSIDRSNHLFDPPRQTQCSPEFNDFYRSLDFSDFALVNDAQVHLCSGSHWLRFFHLFYPEANTFLDIGSNRGYWAADVFAIWRPSLDLNPRNLFMNGTSITQGGYCGWCGDCLSTDPSYYHDELPIENFKVFGFEGSRVLVNHWKKNTMSAMNDKVKREWEMVHTAVSEQPGGTVMFPNGQDEKQSIGGEGGDKVLPPWEKSGAMIEVNNTNVDKFMKVKNLDHIDFMKIDVNGHDLSVLRGSKESIMANKVKGLLFEHCPFAEWLTNTMSDAVGMLNEWGMTCYMMGDKKLVRLTGCFLNLYNQAEDPPVTINIMCISRRVDRGESLIELFDIHTSNHLHGFL</sequence>
<evidence type="ECO:0000259" key="1">
    <source>
        <dbReference type="Pfam" id="PF05050"/>
    </source>
</evidence>
<dbReference type="PANTHER" id="PTHR36973">
    <property type="entry name" value="SLL1456 PROTEIN-RELATED"/>
    <property type="match status" value="1"/>
</dbReference>
<accession>A0A9W7BA99</accession>
<dbReference type="Gene3D" id="3.40.50.150">
    <property type="entry name" value="Vaccinia Virus protein VP39"/>
    <property type="match status" value="1"/>
</dbReference>
<feature type="domain" description="Methyltransferase FkbM" evidence="1">
    <location>
        <begin position="164"/>
        <end position="264"/>
    </location>
</feature>
<dbReference type="InterPro" id="IPR029063">
    <property type="entry name" value="SAM-dependent_MTases_sf"/>
</dbReference>
<proteinExistence type="predicted"/>
<dbReference type="InterPro" id="IPR053188">
    <property type="entry name" value="FkbM_Methyltransferase"/>
</dbReference>
<dbReference type="EMBL" id="BLQM01000341">
    <property type="protein sequence ID" value="GMH84285.1"/>
    <property type="molecule type" value="Genomic_DNA"/>
</dbReference>
<name>A0A9W7BA99_9STRA</name>
<dbReference type="AlphaFoldDB" id="A0A9W7BA99"/>
<gene>
    <name evidence="2" type="ORF">TL16_g09878</name>
</gene>
<dbReference type="Proteomes" id="UP001162640">
    <property type="component" value="Unassembled WGS sequence"/>
</dbReference>